<gene>
    <name evidence="2" type="ORF">B7Z01_13915</name>
</gene>
<dbReference type="SUPFAM" id="SSF54975">
    <property type="entry name" value="Acylphosphatase/BLUF domain-like"/>
    <property type="match status" value="1"/>
</dbReference>
<dbReference type="GO" id="GO:0009882">
    <property type="term" value="F:blue light photoreceptor activity"/>
    <property type="evidence" value="ECO:0007669"/>
    <property type="project" value="InterPro"/>
</dbReference>
<dbReference type="EMBL" id="NCEB01000040">
    <property type="protein sequence ID" value="OYX30672.1"/>
    <property type="molecule type" value="Genomic_DNA"/>
</dbReference>
<dbReference type="Proteomes" id="UP000215595">
    <property type="component" value="Unassembled WGS sequence"/>
</dbReference>
<dbReference type="InterPro" id="IPR036046">
    <property type="entry name" value="Acylphosphatase-like_dom_sf"/>
</dbReference>
<dbReference type="InterPro" id="IPR007024">
    <property type="entry name" value="BLUF_domain"/>
</dbReference>
<comment type="caution">
    <text evidence="2">The sequence shown here is derived from an EMBL/GenBank/DDBJ whole genome shotgun (WGS) entry which is preliminary data.</text>
</comment>
<dbReference type="PROSITE" id="PS50925">
    <property type="entry name" value="BLUF"/>
    <property type="match status" value="1"/>
</dbReference>
<organism evidence="2 3">
    <name type="scientific">Brevundimonas subvibrioides</name>
    <dbReference type="NCBI Taxonomy" id="74313"/>
    <lineage>
        <taxon>Bacteria</taxon>
        <taxon>Pseudomonadati</taxon>
        <taxon>Pseudomonadota</taxon>
        <taxon>Alphaproteobacteria</taxon>
        <taxon>Caulobacterales</taxon>
        <taxon>Caulobacteraceae</taxon>
        <taxon>Brevundimonas</taxon>
    </lineage>
</organism>
<dbReference type="Gene3D" id="3.30.70.100">
    <property type="match status" value="1"/>
</dbReference>
<evidence type="ECO:0000313" key="3">
    <source>
        <dbReference type="Proteomes" id="UP000215595"/>
    </source>
</evidence>
<sequence>MLYRLIYASEAVGSTGASTLSVAQILGAAITNNRRDNLTSAVMFHEGWCLQGIEGSRQDIDRLMRRIREDRRHQNVRVLSDKPIASRSFHEPMALCDDPAAMLRAIGATDMSRITAHEADRIVELKKAA</sequence>
<proteinExistence type="predicted"/>
<protein>
    <recommendedName>
        <fullName evidence="1">BLUF domain-containing protein</fullName>
    </recommendedName>
</protein>
<dbReference type="SMART" id="SM01034">
    <property type="entry name" value="BLUF"/>
    <property type="match status" value="1"/>
</dbReference>
<accession>A0A258FFX4</accession>
<dbReference type="Pfam" id="PF04940">
    <property type="entry name" value="BLUF"/>
    <property type="match status" value="1"/>
</dbReference>
<feature type="domain" description="BLUF" evidence="1">
    <location>
        <begin position="2"/>
        <end position="96"/>
    </location>
</feature>
<evidence type="ECO:0000313" key="2">
    <source>
        <dbReference type="EMBL" id="OYX30672.1"/>
    </source>
</evidence>
<evidence type="ECO:0000259" key="1">
    <source>
        <dbReference type="PROSITE" id="PS50925"/>
    </source>
</evidence>
<reference evidence="2 3" key="1">
    <citation type="submission" date="2017-03" db="EMBL/GenBank/DDBJ databases">
        <title>Lifting the veil on microbial sulfur biogeochemistry in mining wastewaters.</title>
        <authorList>
            <person name="Kantor R.S."/>
            <person name="Colenbrander Nelson T."/>
            <person name="Marshall S."/>
            <person name="Bennett D."/>
            <person name="Apte S."/>
            <person name="Camacho D."/>
            <person name="Thomas B.C."/>
            <person name="Warren L.A."/>
            <person name="Banfield J.F."/>
        </authorList>
    </citation>
    <scope>NUCLEOTIDE SEQUENCE [LARGE SCALE GENOMIC DNA]</scope>
    <source>
        <strain evidence="2">32-69-9</strain>
    </source>
</reference>
<dbReference type="GO" id="GO:0071949">
    <property type="term" value="F:FAD binding"/>
    <property type="evidence" value="ECO:0007669"/>
    <property type="project" value="InterPro"/>
</dbReference>
<dbReference type="AlphaFoldDB" id="A0A258FFX4"/>
<name>A0A258FFX4_9CAUL</name>